<reference evidence="11 12" key="1">
    <citation type="submission" date="2020-08" db="EMBL/GenBank/DDBJ databases">
        <title>Genomic Encyclopedia of Type Strains, Phase IV (KMG-V): Genome sequencing to study the core and pangenomes of soil and plant-associated prokaryotes.</title>
        <authorList>
            <person name="Whitman W."/>
        </authorList>
    </citation>
    <scope>NUCLEOTIDE SEQUENCE [LARGE SCALE GENOMIC DNA]</scope>
    <source>
        <strain evidence="11 12">MP601</strain>
    </source>
</reference>
<keyword evidence="3 9" id="KW-0645">Protease</keyword>
<dbReference type="PANTHER" id="PTHR33695:SF1">
    <property type="entry name" value="LIPOPROTEIN SIGNAL PEPTIDASE"/>
    <property type="match status" value="1"/>
</dbReference>
<protein>
    <recommendedName>
        <fullName evidence="9">Lipoprotein signal peptidase</fullName>
        <ecNumber evidence="9">3.4.23.36</ecNumber>
    </recommendedName>
    <alternativeName>
        <fullName evidence="9">Prolipoprotein signal peptidase</fullName>
    </alternativeName>
    <alternativeName>
        <fullName evidence="9">Signal peptidase II</fullName>
        <shortName evidence="9">SPase II</shortName>
    </alternativeName>
</protein>
<comment type="function">
    <text evidence="9">This protein specifically catalyzes the removal of signal peptides from prolipoproteins.</text>
</comment>
<dbReference type="NCBIfam" id="TIGR00077">
    <property type="entry name" value="lspA"/>
    <property type="match status" value="1"/>
</dbReference>
<keyword evidence="8 9" id="KW-0472">Membrane</keyword>
<dbReference type="GO" id="GO:0006508">
    <property type="term" value="P:proteolysis"/>
    <property type="evidence" value="ECO:0007669"/>
    <property type="project" value="UniProtKB-KW"/>
</dbReference>
<organism evidence="11 12">
    <name type="scientific">Mucilaginibacter lappiensis</name>
    <dbReference type="NCBI Taxonomy" id="354630"/>
    <lineage>
        <taxon>Bacteria</taxon>
        <taxon>Pseudomonadati</taxon>
        <taxon>Bacteroidota</taxon>
        <taxon>Sphingobacteriia</taxon>
        <taxon>Sphingobacteriales</taxon>
        <taxon>Sphingobacteriaceae</taxon>
        <taxon>Mucilaginibacter</taxon>
    </lineage>
</organism>
<evidence type="ECO:0000313" key="11">
    <source>
        <dbReference type="EMBL" id="MBB6129158.1"/>
    </source>
</evidence>
<evidence type="ECO:0000256" key="8">
    <source>
        <dbReference type="ARBA" id="ARBA00023136"/>
    </source>
</evidence>
<dbReference type="AlphaFoldDB" id="A0A841JKC5"/>
<keyword evidence="5 9" id="KW-0064">Aspartyl protease</keyword>
<dbReference type="Pfam" id="PF01252">
    <property type="entry name" value="Peptidase_A8"/>
    <property type="match status" value="1"/>
</dbReference>
<dbReference type="GO" id="GO:0005886">
    <property type="term" value="C:plasma membrane"/>
    <property type="evidence" value="ECO:0007669"/>
    <property type="project" value="UniProtKB-SubCell"/>
</dbReference>
<comment type="caution">
    <text evidence="11">The sequence shown here is derived from an EMBL/GenBank/DDBJ whole genome shotgun (WGS) entry which is preliminary data.</text>
</comment>
<evidence type="ECO:0000256" key="6">
    <source>
        <dbReference type="ARBA" id="ARBA00022801"/>
    </source>
</evidence>
<dbReference type="PANTHER" id="PTHR33695">
    <property type="entry name" value="LIPOPROTEIN SIGNAL PEPTIDASE"/>
    <property type="match status" value="1"/>
</dbReference>
<comment type="catalytic activity">
    <reaction evidence="9">
        <text>Release of signal peptides from bacterial membrane prolipoproteins. Hydrolyzes -Xaa-Yaa-Zaa-|-(S,diacylglyceryl)Cys-, in which Xaa is hydrophobic (preferably Leu), and Yaa (Ala or Ser) and Zaa (Gly or Ala) have small, neutral side chains.</text>
        <dbReference type="EC" id="3.4.23.36"/>
    </reaction>
</comment>
<accession>A0A841JKC5</accession>
<evidence type="ECO:0000256" key="2">
    <source>
        <dbReference type="ARBA" id="ARBA00022475"/>
    </source>
</evidence>
<evidence type="ECO:0000256" key="1">
    <source>
        <dbReference type="ARBA" id="ARBA00006139"/>
    </source>
</evidence>
<evidence type="ECO:0000256" key="9">
    <source>
        <dbReference type="HAMAP-Rule" id="MF_00161"/>
    </source>
</evidence>
<feature type="active site" evidence="9">
    <location>
        <position position="145"/>
    </location>
</feature>
<keyword evidence="4 9" id="KW-0812">Transmembrane</keyword>
<evidence type="ECO:0000256" key="7">
    <source>
        <dbReference type="ARBA" id="ARBA00022989"/>
    </source>
</evidence>
<dbReference type="EC" id="3.4.23.36" evidence="9"/>
<keyword evidence="7 9" id="KW-1133">Transmembrane helix</keyword>
<dbReference type="PRINTS" id="PR00781">
    <property type="entry name" value="LIPOSIGPTASE"/>
</dbReference>
<dbReference type="UniPathway" id="UPA00665"/>
<feature type="transmembrane region" description="Helical" evidence="9">
    <location>
        <begin position="5"/>
        <end position="22"/>
    </location>
</feature>
<dbReference type="EMBL" id="JACHCA010000008">
    <property type="protein sequence ID" value="MBB6129158.1"/>
    <property type="molecule type" value="Genomic_DNA"/>
</dbReference>
<feature type="active site" evidence="9">
    <location>
        <position position="127"/>
    </location>
</feature>
<evidence type="ECO:0000256" key="3">
    <source>
        <dbReference type="ARBA" id="ARBA00022670"/>
    </source>
</evidence>
<feature type="transmembrane region" description="Helical" evidence="9">
    <location>
        <begin position="71"/>
        <end position="93"/>
    </location>
</feature>
<gene>
    <name evidence="9" type="primary">lspA</name>
    <name evidence="11" type="ORF">HDF22_003283</name>
</gene>
<proteinExistence type="inferred from homology"/>
<dbReference type="GO" id="GO:0004190">
    <property type="term" value="F:aspartic-type endopeptidase activity"/>
    <property type="evidence" value="ECO:0007669"/>
    <property type="project" value="UniProtKB-UniRule"/>
</dbReference>
<name>A0A841JKC5_9SPHI</name>
<sequence>MNKKWVLRGLAIVLILVADIGLDRISKNYIRHNFRYYEEILPFKNNLHYLITRVENTGAFLSLGDSLGNPWRFMLLTLMPAAVLLFGLAYIVIKTNLHKLTVLGILLVLAGGMGNLYDRWVYGGVTDFMLIKYPWFKTGVFNVADVSIMIGVGLLLLQSFLNDRGSKNKKSENNPEKVAV</sequence>
<evidence type="ECO:0000256" key="10">
    <source>
        <dbReference type="RuleBase" id="RU004181"/>
    </source>
</evidence>
<dbReference type="HAMAP" id="MF_00161">
    <property type="entry name" value="LspA"/>
    <property type="match status" value="1"/>
</dbReference>
<evidence type="ECO:0000313" key="12">
    <source>
        <dbReference type="Proteomes" id="UP000548326"/>
    </source>
</evidence>
<dbReference type="RefSeq" id="WP_183588364.1">
    <property type="nucleotide sequence ID" value="NZ_JACHCA010000008.1"/>
</dbReference>
<comment type="similarity">
    <text evidence="1 9 10">Belongs to the peptidase A8 family.</text>
</comment>
<dbReference type="InterPro" id="IPR001872">
    <property type="entry name" value="Peptidase_A8"/>
</dbReference>
<feature type="transmembrane region" description="Helical" evidence="9">
    <location>
        <begin position="100"/>
        <end position="120"/>
    </location>
</feature>
<evidence type="ECO:0000256" key="5">
    <source>
        <dbReference type="ARBA" id="ARBA00022750"/>
    </source>
</evidence>
<feature type="transmembrane region" description="Helical" evidence="9">
    <location>
        <begin position="140"/>
        <end position="161"/>
    </location>
</feature>
<evidence type="ECO:0000256" key="4">
    <source>
        <dbReference type="ARBA" id="ARBA00022692"/>
    </source>
</evidence>
<keyword evidence="2 9" id="KW-1003">Cell membrane</keyword>
<keyword evidence="6 9" id="KW-0378">Hydrolase</keyword>
<comment type="subcellular location">
    <subcellularLocation>
        <location evidence="9">Cell membrane</location>
        <topology evidence="9">Multi-pass membrane protein</topology>
    </subcellularLocation>
</comment>
<comment type="pathway">
    <text evidence="9">Protein modification; lipoprotein biosynthesis (signal peptide cleavage).</text>
</comment>
<dbReference type="Proteomes" id="UP000548326">
    <property type="component" value="Unassembled WGS sequence"/>
</dbReference>